<evidence type="ECO:0000313" key="2">
    <source>
        <dbReference type="EMBL" id="KIM93001.1"/>
    </source>
</evidence>
<evidence type="ECO:0000313" key="3">
    <source>
        <dbReference type="Proteomes" id="UP000054321"/>
    </source>
</evidence>
<feature type="region of interest" description="Disordered" evidence="1">
    <location>
        <begin position="479"/>
        <end position="507"/>
    </location>
</feature>
<protein>
    <submittedName>
        <fullName evidence="2">Uncharacterized protein</fullName>
    </submittedName>
</protein>
<gene>
    <name evidence="2" type="ORF">OIDMADRAFT_149850</name>
</gene>
<dbReference type="Proteomes" id="UP000054321">
    <property type="component" value="Unassembled WGS sequence"/>
</dbReference>
<accession>A0A0C3GR88</accession>
<dbReference type="AlphaFoldDB" id="A0A0C3GR88"/>
<proteinExistence type="predicted"/>
<organism evidence="2 3">
    <name type="scientific">Oidiodendron maius (strain Zn)</name>
    <dbReference type="NCBI Taxonomy" id="913774"/>
    <lineage>
        <taxon>Eukaryota</taxon>
        <taxon>Fungi</taxon>
        <taxon>Dikarya</taxon>
        <taxon>Ascomycota</taxon>
        <taxon>Pezizomycotina</taxon>
        <taxon>Leotiomycetes</taxon>
        <taxon>Leotiomycetes incertae sedis</taxon>
        <taxon>Myxotrichaceae</taxon>
        <taxon>Oidiodendron</taxon>
    </lineage>
</organism>
<sequence>MVRVFVFADRAGGFAWWPTERWWAESDEARWDRGTARGEVEEGGGCCEYESVILWSPFWRSDWAGLDWTGLGGASLVFVPSRGSCDQAELGRGRGETLRWRMHRVGKNDAGGRERRARTGGKEAKRYAAGAELPVFLLNFKKNFCPLCQSHDLRSPLTLTSEWATVRARDDEVFSKVEAIRRGCSRGDIPQVTEGTLLDAWACTIRYGGRQVGSLPGTLQYIDPYPHLPVRDGTLCRRMHVSAGTVVTWVGHDLDPTRMSWSGMATMWDAGGVRKSVHSGTQTHDAIHSLCPLGGLGAWEYVRLTAVVKAIRLERASAPPSLHSRLSLCLEMRLVSMFLVFPTFYYYYSLPLLLPHLGRDGRPPPQVSVPQVSSTRYPCPGHSCNANDGKRLMTSRTVQFTPAPAAMHPNFCWPSSPWSLRGVAGREGPATGARKPTAGVGLQKLRRDGAFGHPEKHQTVHDDASGLCGVLDNCSSCTRQRQNPHPARRPIGLITSGATGPITLGSS</sequence>
<evidence type="ECO:0000256" key="1">
    <source>
        <dbReference type="SAM" id="MobiDB-lite"/>
    </source>
</evidence>
<keyword evidence="3" id="KW-1185">Reference proteome</keyword>
<reference evidence="2 3" key="1">
    <citation type="submission" date="2014-04" db="EMBL/GenBank/DDBJ databases">
        <authorList>
            <consortium name="DOE Joint Genome Institute"/>
            <person name="Kuo A."/>
            <person name="Martino E."/>
            <person name="Perotto S."/>
            <person name="Kohler A."/>
            <person name="Nagy L.G."/>
            <person name="Floudas D."/>
            <person name="Copeland A."/>
            <person name="Barry K.W."/>
            <person name="Cichocki N."/>
            <person name="Veneault-Fourrey C."/>
            <person name="LaButti K."/>
            <person name="Lindquist E.A."/>
            <person name="Lipzen A."/>
            <person name="Lundell T."/>
            <person name="Morin E."/>
            <person name="Murat C."/>
            <person name="Sun H."/>
            <person name="Tunlid A."/>
            <person name="Henrissat B."/>
            <person name="Grigoriev I.V."/>
            <person name="Hibbett D.S."/>
            <person name="Martin F."/>
            <person name="Nordberg H.P."/>
            <person name="Cantor M.N."/>
            <person name="Hua S.X."/>
        </authorList>
    </citation>
    <scope>NUCLEOTIDE SEQUENCE [LARGE SCALE GENOMIC DNA]</scope>
    <source>
        <strain evidence="2 3">Zn</strain>
    </source>
</reference>
<dbReference type="EMBL" id="KN832901">
    <property type="protein sequence ID" value="KIM93001.1"/>
    <property type="molecule type" value="Genomic_DNA"/>
</dbReference>
<dbReference type="InParanoid" id="A0A0C3GR88"/>
<reference evidence="3" key="2">
    <citation type="submission" date="2015-01" db="EMBL/GenBank/DDBJ databases">
        <title>Evolutionary Origins and Diversification of the Mycorrhizal Mutualists.</title>
        <authorList>
            <consortium name="DOE Joint Genome Institute"/>
            <consortium name="Mycorrhizal Genomics Consortium"/>
            <person name="Kohler A."/>
            <person name="Kuo A."/>
            <person name="Nagy L.G."/>
            <person name="Floudas D."/>
            <person name="Copeland A."/>
            <person name="Barry K.W."/>
            <person name="Cichocki N."/>
            <person name="Veneault-Fourrey C."/>
            <person name="LaButti K."/>
            <person name="Lindquist E.A."/>
            <person name="Lipzen A."/>
            <person name="Lundell T."/>
            <person name="Morin E."/>
            <person name="Murat C."/>
            <person name="Riley R."/>
            <person name="Ohm R."/>
            <person name="Sun H."/>
            <person name="Tunlid A."/>
            <person name="Henrissat B."/>
            <person name="Grigoriev I.V."/>
            <person name="Hibbett D.S."/>
            <person name="Martin F."/>
        </authorList>
    </citation>
    <scope>NUCLEOTIDE SEQUENCE [LARGE SCALE GENOMIC DNA]</scope>
    <source>
        <strain evidence="3">Zn</strain>
    </source>
</reference>
<dbReference type="HOGENOM" id="CLU_537579_0_0_1"/>
<name>A0A0C3GR88_OIDMZ</name>